<feature type="binding site" evidence="9">
    <location>
        <begin position="37"/>
        <end position="41"/>
    </location>
    <ligand>
        <name>substrate</name>
    </ligand>
</feature>
<evidence type="ECO:0000256" key="6">
    <source>
        <dbReference type="ARBA" id="ARBA00022842"/>
    </source>
</evidence>
<keyword evidence="8 9" id="KW-0119">Carbohydrate metabolism</keyword>
<dbReference type="CDD" id="cd01174">
    <property type="entry name" value="ribokinase"/>
    <property type="match status" value="1"/>
</dbReference>
<feature type="binding site" evidence="9">
    <location>
        <position position="179"/>
    </location>
    <ligand>
        <name>ATP</name>
        <dbReference type="ChEBI" id="CHEBI:30616"/>
    </ligand>
</feature>
<reference evidence="11 12" key="1">
    <citation type="submission" date="2017-04" db="EMBL/GenBank/DDBJ databases">
        <authorList>
            <person name="Afonso C.L."/>
            <person name="Miller P.J."/>
            <person name="Scott M.A."/>
            <person name="Spackman E."/>
            <person name="Goraichik I."/>
            <person name="Dimitrov K.M."/>
            <person name="Suarez D.L."/>
            <person name="Swayne D.E."/>
        </authorList>
    </citation>
    <scope>NUCLEOTIDE SEQUENCE [LARGE SCALE GENOMIC DNA]</scope>
    <source>
        <strain evidence="11 12">CGMCC 1.12644</strain>
    </source>
</reference>
<dbReference type="EC" id="2.7.1.15" evidence="9"/>
<feature type="binding site" evidence="9">
    <location>
        <begin position="210"/>
        <end position="215"/>
    </location>
    <ligand>
        <name>ATP</name>
        <dbReference type="ChEBI" id="CHEBI:30616"/>
    </ligand>
</feature>
<comment type="catalytic activity">
    <reaction evidence="9">
        <text>D-ribose + ATP = D-ribose 5-phosphate + ADP + H(+)</text>
        <dbReference type="Rhea" id="RHEA:13697"/>
        <dbReference type="ChEBI" id="CHEBI:15378"/>
        <dbReference type="ChEBI" id="CHEBI:30616"/>
        <dbReference type="ChEBI" id="CHEBI:47013"/>
        <dbReference type="ChEBI" id="CHEBI:78346"/>
        <dbReference type="ChEBI" id="CHEBI:456216"/>
        <dbReference type="EC" id="2.7.1.15"/>
    </reaction>
</comment>
<feature type="active site" description="Proton acceptor" evidence="9">
    <location>
        <position position="242"/>
    </location>
</feature>
<evidence type="ECO:0000256" key="4">
    <source>
        <dbReference type="ARBA" id="ARBA00022777"/>
    </source>
</evidence>
<feature type="binding site" evidence="9">
    <location>
        <position position="135"/>
    </location>
    <ligand>
        <name>substrate</name>
    </ligand>
</feature>
<dbReference type="Gene3D" id="3.40.1190.20">
    <property type="match status" value="1"/>
</dbReference>
<comment type="subcellular location">
    <subcellularLocation>
        <location evidence="9">Cytoplasm</location>
    </subcellularLocation>
</comment>
<dbReference type="UniPathway" id="UPA00916">
    <property type="reaction ID" value="UER00889"/>
</dbReference>
<gene>
    <name evidence="9" type="primary">rbsK</name>
    <name evidence="11" type="ORF">SAMN06295998_12436</name>
</gene>
<dbReference type="GO" id="GO:0004747">
    <property type="term" value="F:ribokinase activity"/>
    <property type="evidence" value="ECO:0007669"/>
    <property type="project" value="UniProtKB-UniRule"/>
</dbReference>
<evidence type="ECO:0000256" key="2">
    <source>
        <dbReference type="ARBA" id="ARBA00022723"/>
    </source>
</evidence>
<comment type="function">
    <text evidence="9">Catalyzes the phosphorylation of ribose at O-5 in a reaction requiring ATP and magnesium. The resulting D-ribose-5-phosphate can then be used either for sythesis of nucleotides, histidine, and tryptophan, or as a component of the pentose phosphate pathway.</text>
</comment>
<dbReference type="PANTHER" id="PTHR10584">
    <property type="entry name" value="SUGAR KINASE"/>
    <property type="match status" value="1"/>
</dbReference>
<keyword evidence="3 9" id="KW-0547">Nucleotide-binding</keyword>
<feature type="binding site" evidence="9">
    <location>
        <position position="236"/>
    </location>
    <ligand>
        <name>K(+)</name>
        <dbReference type="ChEBI" id="CHEBI:29103"/>
    </ligand>
</feature>
<comment type="cofactor">
    <cofactor evidence="9">
        <name>Mg(2+)</name>
        <dbReference type="ChEBI" id="CHEBI:18420"/>
    </cofactor>
    <text evidence="9">Requires a divalent cation, most likely magnesium in vivo, as an electrophilic catalyst to aid phosphoryl group transfer. It is the chelate of the metal and the nucleotide that is the actual substrate.</text>
</comment>
<keyword evidence="6 9" id="KW-0460">Magnesium</keyword>
<dbReference type="RefSeq" id="WP_084354529.1">
    <property type="nucleotide sequence ID" value="NZ_FWYD01000024.1"/>
</dbReference>
<comment type="activity regulation">
    <text evidence="9">Activated by a monovalent cation that binds near, but not in, the active site. The most likely occupant of the site in vivo is potassium. Ion binding induces a conformational change that may alter substrate affinity.</text>
</comment>
<dbReference type="OrthoDB" id="9792663at2"/>
<feature type="binding site" evidence="9">
    <location>
        <position position="272"/>
    </location>
    <ligand>
        <name>K(+)</name>
        <dbReference type="ChEBI" id="CHEBI:29103"/>
    </ligand>
</feature>
<dbReference type="InterPro" id="IPR029056">
    <property type="entry name" value="Ribokinase-like"/>
</dbReference>
<dbReference type="SUPFAM" id="SSF53613">
    <property type="entry name" value="Ribokinase-like"/>
    <property type="match status" value="1"/>
</dbReference>
<evidence type="ECO:0000256" key="7">
    <source>
        <dbReference type="ARBA" id="ARBA00022958"/>
    </source>
</evidence>
<dbReference type="STRING" id="1387277.SAMN06295998_12436"/>
<dbReference type="GO" id="GO:0046872">
    <property type="term" value="F:metal ion binding"/>
    <property type="evidence" value="ECO:0007669"/>
    <property type="project" value="UniProtKB-KW"/>
</dbReference>
<dbReference type="InterPro" id="IPR011611">
    <property type="entry name" value="PfkB_dom"/>
</dbReference>
<accession>A0A1W2E8K7</accession>
<keyword evidence="4 9" id="KW-0418">Kinase</keyword>
<evidence type="ECO:0000256" key="5">
    <source>
        <dbReference type="ARBA" id="ARBA00022840"/>
    </source>
</evidence>
<evidence type="ECO:0000256" key="1">
    <source>
        <dbReference type="ARBA" id="ARBA00022679"/>
    </source>
</evidence>
<dbReference type="GO" id="GO:0005524">
    <property type="term" value="F:ATP binding"/>
    <property type="evidence" value="ECO:0007669"/>
    <property type="project" value="UniProtKB-UniRule"/>
</dbReference>
<dbReference type="HAMAP" id="MF_01987">
    <property type="entry name" value="Ribokinase"/>
    <property type="match status" value="1"/>
</dbReference>
<dbReference type="GO" id="GO:0019303">
    <property type="term" value="P:D-ribose catabolic process"/>
    <property type="evidence" value="ECO:0007669"/>
    <property type="project" value="UniProtKB-UniRule"/>
</dbReference>
<evidence type="ECO:0000256" key="9">
    <source>
        <dbReference type="HAMAP-Rule" id="MF_01987"/>
    </source>
</evidence>
<sequence>MITVFGSLNADLCFDIARCPDAGETLASDGLRTQAGGKGGNQALAAAKAGAAVRFVGAVGADTFGDVALSGLQQAGVDLSGVRRDAAETGCAIVIVEKSGDNRIILNGGANAGVSADQLTRESLQGVSNLVMQMEIPATAVAAAVELAGQAGVRSIVNLAPAMPLPLETLKKIDLLVVNESEAQIVSEIISCASDAASLAHRLGTDVIRTLGPDGAEACVAGTVRHAPGRAVRVVDTTAAGDCFIGVLAAELDAERDFDLALQRAVAASALTCTGPGSQSSLPSAAEVDAFLATWAD</sequence>
<dbReference type="Proteomes" id="UP000192330">
    <property type="component" value="Unassembled WGS sequence"/>
</dbReference>
<dbReference type="AlphaFoldDB" id="A0A1W2E8K7"/>
<feature type="binding site" evidence="9">
    <location>
        <begin position="241"/>
        <end position="242"/>
    </location>
    <ligand>
        <name>ATP</name>
        <dbReference type="ChEBI" id="CHEBI:30616"/>
    </ligand>
</feature>
<dbReference type="Pfam" id="PF00294">
    <property type="entry name" value="PfkB"/>
    <property type="match status" value="1"/>
</dbReference>
<keyword evidence="12" id="KW-1185">Reference proteome</keyword>
<dbReference type="PRINTS" id="PR00990">
    <property type="entry name" value="RIBOKINASE"/>
</dbReference>
<keyword evidence="2 9" id="KW-0479">Metal-binding</keyword>
<name>A0A1W2E8K7_9RHOB</name>
<feature type="domain" description="Carbohydrate kinase PfkB" evidence="10">
    <location>
        <begin position="2"/>
        <end position="284"/>
    </location>
</feature>
<dbReference type="InterPro" id="IPR011877">
    <property type="entry name" value="Ribokinase"/>
</dbReference>
<feature type="binding site" evidence="9">
    <location>
        <position position="275"/>
    </location>
    <ligand>
        <name>K(+)</name>
        <dbReference type="ChEBI" id="CHEBI:29103"/>
    </ligand>
</feature>
<feature type="binding site" evidence="9">
    <location>
        <begin position="9"/>
        <end position="11"/>
    </location>
    <ligand>
        <name>substrate</name>
    </ligand>
</feature>
<dbReference type="PANTHER" id="PTHR10584:SF166">
    <property type="entry name" value="RIBOKINASE"/>
    <property type="match status" value="1"/>
</dbReference>
<feature type="binding site" evidence="9">
    <location>
        <position position="242"/>
    </location>
    <ligand>
        <name>substrate</name>
    </ligand>
</feature>
<comment type="subunit">
    <text evidence="9">Homodimer.</text>
</comment>
<comment type="similarity">
    <text evidence="9">Belongs to the carbohydrate kinase PfkB family. Ribokinase subfamily.</text>
</comment>
<evidence type="ECO:0000256" key="8">
    <source>
        <dbReference type="ARBA" id="ARBA00023277"/>
    </source>
</evidence>
<organism evidence="11 12">
    <name type="scientific">Primorskyibacter flagellatus</name>
    <dbReference type="NCBI Taxonomy" id="1387277"/>
    <lineage>
        <taxon>Bacteria</taxon>
        <taxon>Pseudomonadati</taxon>
        <taxon>Pseudomonadota</taxon>
        <taxon>Alphaproteobacteria</taxon>
        <taxon>Rhodobacterales</taxon>
        <taxon>Roseobacteraceae</taxon>
        <taxon>Primorskyibacter</taxon>
    </lineage>
</organism>
<dbReference type="EMBL" id="FWYD01000024">
    <property type="protein sequence ID" value="SMD05985.1"/>
    <property type="molecule type" value="Genomic_DNA"/>
</dbReference>
<feature type="binding site" evidence="9">
    <location>
        <position position="277"/>
    </location>
    <ligand>
        <name>K(+)</name>
        <dbReference type="ChEBI" id="CHEBI:29103"/>
    </ligand>
</feature>
<evidence type="ECO:0000313" key="11">
    <source>
        <dbReference type="EMBL" id="SMD05985.1"/>
    </source>
</evidence>
<keyword evidence="7 9" id="KW-0630">Potassium</keyword>
<evidence type="ECO:0000256" key="3">
    <source>
        <dbReference type="ARBA" id="ARBA00022741"/>
    </source>
</evidence>
<protein>
    <recommendedName>
        <fullName evidence="9">Ribokinase</fullName>
        <shortName evidence="9">RK</shortName>
        <ecNumber evidence="9">2.7.1.15</ecNumber>
    </recommendedName>
</protein>
<feature type="binding site" evidence="9">
    <location>
        <position position="238"/>
    </location>
    <ligand>
        <name>K(+)</name>
        <dbReference type="ChEBI" id="CHEBI:29103"/>
    </ligand>
</feature>
<keyword evidence="1 9" id="KW-0808">Transferase</keyword>
<proteinExistence type="inferred from homology"/>
<dbReference type="InterPro" id="IPR002139">
    <property type="entry name" value="Ribo/fructo_kinase"/>
</dbReference>
<evidence type="ECO:0000313" key="12">
    <source>
        <dbReference type="Proteomes" id="UP000192330"/>
    </source>
</evidence>
<dbReference type="GO" id="GO:0005737">
    <property type="term" value="C:cytoplasm"/>
    <property type="evidence" value="ECO:0007669"/>
    <property type="project" value="UniProtKB-SubCell"/>
</dbReference>
<evidence type="ECO:0000259" key="10">
    <source>
        <dbReference type="Pfam" id="PF00294"/>
    </source>
</evidence>
<feature type="binding site" evidence="9">
    <location>
        <position position="281"/>
    </location>
    <ligand>
        <name>K(+)</name>
        <dbReference type="ChEBI" id="CHEBI:29103"/>
    </ligand>
</feature>
<keyword evidence="9" id="KW-0963">Cytoplasm</keyword>
<comment type="pathway">
    <text evidence="9">Carbohydrate metabolism; D-ribose degradation; D-ribose 5-phosphate from beta-D-ribopyranose: step 2/2.</text>
</comment>
<comment type="caution">
    <text evidence="9">Lacks conserved residue(s) required for the propagation of feature annotation.</text>
</comment>
<keyword evidence="5 9" id="KW-0067">ATP-binding</keyword>